<dbReference type="Proteomes" id="UP000217103">
    <property type="component" value="Unassembled WGS sequence"/>
</dbReference>
<accession>A0A1H1EYL4</accession>
<dbReference type="GO" id="GO:0016740">
    <property type="term" value="F:transferase activity"/>
    <property type="evidence" value="ECO:0007669"/>
    <property type="project" value="UniProtKB-KW"/>
</dbReference>
<dbReference type="RefSeq" id="WP_242659269.1">
    <property type="nucleotide sequence ID" value="NZ_FNKK01000002.1"/>
</dbReference>
<evidence type="ECO:0000313" key="4">
    <source>
        <dbReference type="Proteomes" id="UP000217103"/>
    </source>
</evidence>
<name>A0A1H1EYL4_9ACTN</name>
<proteinExistence type="predicted"/>
<keyword evidence="3" id="KW-0808">Transferase</keyword>
<dbReference type="Gene3D" id="3.90.550.10">
    <property type="entry name" value="Spore Coat Polysaccharide Biosynthesis Protein SpsA, Chain A"/>
    <property type="match status" value="1"/>
</dbReference>
<organism evidence="3 4">
    <name type="scientific">Thermostaphylospora chromogena</name>
    <dbReference type="NCBI Taxonomy" id="35622"/>
    <lineage>
        <taxon>Bacteria</taxon>
        <taxon>Bacillati</taxon>
        <taxon>Actinomycetota</taxon>
        <taxon>Actinomycetes</taxon>
        <taxon>Streptosporangiales</taxon>
        <taxon>Thermomonosporaceae</taxon>
        <taxon>Thermostaphylospora</taxon>
    </lineage>
</organism>
<keyword evidence="4" id="KW-1185">Reference proteome</keyword>
<dbReference type="InterPro" id="IPR001173">
    <property type="entry name" value="Glyco_trans_2-like"/>
</dbReference>
<gene>
    <name evidence="3" type="ORF">SAMN04489764_2695</name>
</gene>
<feature type="region of interest" description="Disordered" evidence="1">
    <location>
        <begin position="383"/>
        <end position="437"/>
    </location>
</feature>
<dbReference type="Pfam" id="PF00535">
    <property type="entry name" value="Glycos_transf_2"/>
    <property type="match status" value="1"/>
</dbReference>
<dbReference type="InterPro" id="IPR029044">
    <property type="entry name" value="Nucleotide-diphossugar_trans"/>
</dbReference>
<dbReference type="AlphaFoldDB" id="A0A1H1EYL4"/>
<feature type="domain" description="Glycosyltransferase 2-like" evidence="2">
    <location>
        <begin position="169"/>
        <end position="324"/>
    </location>
</feature>
<dbReference type="STRING" id="35622.SAMN04489764_2695"/>
<feature type="region of interest" description="Disordered" evidence="1">
    <location>
        <begin position="1"/>
        <end position="22"/>
    </location>
</feature>
<protein>
    <submittedName>
        <fullName evidence="3">Glycosyltransferase like family 2</fullName>
    </submittedName>
</protein>
<dbReference type="EMBL" id="FNKK01000002">
    <property type="protein sequence ID" value="SDQ93837.1"/>
    <property type="molecule type" value="Genomic_DNA"/>
</dbReference>
<sequence length="437" mass="47134">MTRDAAPPERATPRGFRRTPERGVEELRWAGEGWTAAGEPLSEPVTAEAVARLRPLAGLRVEWPGSAPCSLDAVLDLAAAGVPLFARRIPDWVRRADPGLAELLSAWDGDAWSQAEGGGYRSVRDLRREEHSVRLRRHAHRTRRAGSVQARKDADAALVSVVMASMRPHLLGSALRQIARQRHVRVEALVGLHGVAASAEPVRRAVAECPVPVKVVEAPRKTPFGEVLNRAAAMASGDVLAKWDDDDWYGPEHLSDLLMAREYSGADVVGTAAEFFYLEPLRATIRRTDYSSEVWSDHVAGGTILLSTALFRKTGGFAALERGVDADLLKRIHAAGGRIYRTHGLGYVLRRSFSEDHTWRLPLAHFLRVATNQWRGLRPSLILEHDGTQPDPAPRARTGRAAGAGGGGATKPAAPAEPAAGAPPSAGSVPAGEGRRP</sequence>
<evidence type="ECO:0000256" key="1">
    <source>
        <dbReference type="SAM" id="MobiDB-lite"/>
    </source>
</evidence>
<evidence type="ECO:0000259" key="2">
    <source>
        <dbReference type="Pfam" id="PF00535"/>
    </source>
</evidence>
<dbReference type="SUPFAM" id="SSF53448">
    <property type="entry name" value="Nucleotide-diphospho-sugar transferases"/>
    <property type="match status" value="1"/>
</dbReference>
<evidence type="ECO:0000313" key="3">
    <source>
        <dbReference type="EMBL" id="SDQ93837.1"/>
    </source>
</evidence>
<feature type="compositionally biased region" description="Low complexity" evidence="1">
    <location>
        <begin position="410"/>
        <end position="437"/>
    </location>
</feature>
<reference evidence="3 4" key="1">
    <citation type="submission" date="2016-10" db="EMBL/GenBank/DDBJ databases">
        <authorList>
            <person name="de Groot N.N."/>
        </authorList>
    </citation>
    <scope>NUCLEOTIDE SEQUENCE [LARGE SCALE GENOMIC DNA]</scope>
    <source>
        <strain evidence="3 4">DSM 43794</strain>
    </source>
</reference>